<dbReference type="EMBL" id="FONY01000044">
    <property type="protein sequence ID" value="SFF50772.1"/>
    <property type="molecule type" value="Genomic_DNA"/>
</dbReference>
<reference evidence="1 2" key="1">
    <citation type="submission" date="2016-10" db="EMBL/GenBank/DDBJ databases">
        <authorList>
            <person name="de Groot N.N."/>
        </authorList>
    </citation>
    <scope>NUCLEOTIDE SEQUENCE [LARGE SCALE GENOMIC DNA]</scope>
    <source>
        <strain>GEY</strain>
        <strain evidence="2">DSM 9560</strain>
    </source>
</reference>
<gene>
    <name evidence="1" type="ORF">SAMN04488541_10442</name>
</gene>
<keyword evidence="2" id="KW-1185">Reference proteome</keyword>
<accession>A0A1I2J7K1</accession>
<protein>
    <submittedName>
        <fullName evidence="1">Uncharacterized protein</fullName>
    </submittedName>
</protein>
<evidence type="ECO:0000313" key="2">
    <source>
        <dbReference type="Proteomes" id="UP000199513"/>
    </source>
</evidence>
<dbReference type="Proteomes" id="UP000199513">
    <property type="component" value="Unassembled WGS sequence"/>
</dbReference>
<organism evidence="1 2">
    <name type="scientific">Thermoflexibacter ruber</name>
    <dbReference type="NCBI Taxonomy" id="1003"/>
    <lineage>
        <taxon>Bacteria</taxon>
        <taxon>Pseudomonadati</taxon>
        <taxon>Bacteroidota</taxon>
        <taxon>Cytophagia</taxon>
        <taxon>Cytophagales</taxon>
        <taxon>Thermoflexibacteraceae</taxon>
        <taxon>Thermoflexibacter</taxon>
    </lineage>
</organism>
<dbReference type="OrthoDB" id="7794186at2"/>
<name>A0A1I2J7K1_9BACT</name>
<evidence type="ECO:0000313" key="1">
    <source>
        <dbReference type="EMBL" id="SFF50772.1"/>
    </source>
</evidence>
<sequence>MLMFTANKKRRYCFSKYSLSLLILLINVHSVIGANYYWVGGSGNWSDVSHWATTSGGGIFHLTPPTIGDDVFFDANSFPSPASKTVTININAQCRNMSWVGAANSPILTGSASLTLTIYGNLTFIAAMSNAFAGKVIFSALNAGQTITSAGQSFTNVGFTVSTGVPNVGYVLQDNFMVNSTLSLLEGILNTNNVGVTCSRLITDESHNKKRTLNLSGSAVTITGSGEVLSLGGNDDSLTVVSNVAANITFTNTGAVSVIPGLRAKTIPSLIFNSSNNITLAGEDGAELITYRNISVNQNNATFTVTGNGQKNYGNLTFANNITAVFNGGATASVFNGTVTFGTGATATFNNTNTFNQSVTFGNNTTAANFTGVVIFNNTLNIGTNSIINFSGASNKTFANTINVGASSTITFSNTGINNFTNVTIDAGVNWRFSTTAPSVVSGVFTMSASCANPIIVSSNIAGVRANVNLATTQTWNFTSVRDINKTGVGILTVTGANLGNNLNISFPTASRNLYWVGGSGNWNSAANWSLSSGGAGGACPPTSIDNVFFDANSFTAAGQTVTINLEAFCRNMDWTGVTNNPKMGGTNRLNIAGSLVLSPAMIQTGTAGDFSGSVFFTSTAPGNTITMAGKAFNTIRFAGIGGEWQLNDAMNVINNIEAFAGTWNMNNQNVVCGRINANNPADVARNINFTGSNVTLTLGGTTLDLRGTNITINEGTSTLDFSNNGNITIEVGTTTKTIPNFLFSNIDPTARTVTVNSSTGTETITFKEITVKKQSIVFNGTSPKIFSGNLTFENNVNATFNGSAVTSNNRFDGLVSFWLNNNVNFNCGANFNQNVTFGDNAGAGINASVAFNGDVDFSTASAGTLLFIGRNGVFTFAGVNTFKNVEVDENTLVTFSDNNSTFDNLTLNRYDIIRFAGGQTTVINNLLNAIVDCQSWISLSSNINGVRANLNFTQNQLWQYVIIKDINATGTGAVTAEFSSDIGNNLNISFPSAIMPRDFYWIGGSGNWTDGAKWSFSDGGPASGCIPTPNDNVFFTDNSFPSGGICTVNRYVVFCRNMTWQNNTRAGTIAGNTNTIIQIYGSLEWNGMQTTNNFAGRLEFLGSSVTTTKTITTKGTRFFGNLLFNNNDTWVLQDDANIDNGANGRLTLQYGTLNANNRNINIEGDWLISTPAPSSSLPQATFIAGTGTVTFDGKGNNQVIRVPEPPAASCTECSCSTSPFYHLIIDKSTTTPGKLLTLNSGISIAGNFTILNGDVVDNGFQIRGNATGTFTMANNTALRLGSTSTATVFPSCFTNINVNYFTFS</sequence>
<proteinExistence type="predicted"/>
<dbReference type="STRING" id="1003.SAMN04488541_10442"/>